<dbReference type="Gene3D" id="3.20.20.450">
    <property type="entry name" value="EAL domain"/>
    <property type="match status" value="1"/>
</dbReference>
<evidence type="ECO:0000313" key="4">
    <source>
        <dbReference type="Proteomes" id="UP001341444"/>
    </source>
</evidence>
<keyword evidence="4" id="KW-1185">Reference proteome</keyword>
<dbReference type="PROSITE" id="PS50883">
    <property type="entry name" value="EAL"/>
    <property type="match status" value="1"/>
</dbReference>
<dbReference type="Pfam" id="PF00563">
    <property type="entry name" value="EAL"/>
    <property type="match status" value="1"/>
</dbReference>
<dbReference type="Proteomes" id="UP001341444">
    <property type="component" value="Unassembled WGS sequence"/>
</dbReference>
<dbReference type="SUPFAM" id="SSF109604">
    <property type="entry name" value="HD-domain/PDEase-like"/>
    <property type="match status" value="1"/>
</dbReference>
<dbReference type="PIRSF" id="PIRSF003180">
    <property type="entry name" value="DiGMPpdiest_YuxH"/>
    <property type="match status" value="1"/>
</dbReference>
<name>A0ABU6MFT1_9BACI</name>
<dbReference type="InterPro" id="IPR013976">
    <property type="entry name" value="HDOD"/>
</dbReference>
<organism evidence="3 4">
    <name type="scientific">Heyndrickxia acidicola</name>
    <dbReference type="NCBI Taxonomy" id="209389"/>
    <lineage>
        <taxon>Bacteria</taxon>
        <taxon>Bacillati</taxon>
        <taxon>Bacillota</taxon>
        <taxon>Bacilli</taxon>
        <taxon>Bacillales</taxon>
        <taxon>Bacillaceae</taxon>
        <taxon>Heyndrickxia</taxon>
    </lineage>
</organism>
<evidence type="ECO:0000313" key="3">
    <source>
        <dbReference type="EMBL" id="MED1203268.1"/>
    </source>
</evidence>
<dbReference type="EMBL" id="JARMAB010000012">
    <property type="protein sequence ID" value="MED1203268.1"/>
    <property type="molecule type" value="Genomic_DNA"/>
</dbReference>
<dbReference type="InterPro" id="IPR014408">
    <property type="entry name" value="dGMP_Pdiesterase_EAL/HD-GYP"/>
</dbReference>
<dbReference type="SMART" id="SM00052">
    <property type="entry name" value="EAL"/>
    <property type="match status" value="1"/>
</dbReference>
<protein>
    <submittedName>
        <fullName evidence="3">HDOD domain-containing protein</fullName>
    </submittedName>
</protein>
<dbReference type="PROSITE" id="PS51833">
    <property type="entry name" value="HDOD"/>
    <property type="match status" value="1"/>
</dbReference>
<dbReference type="InterPro" id="IPR001633">
    <property type="entry name" value="EAL_dom"/>
</dbReference>
<dbReference type="SUPFAM" id="SSF141868">
    <property type="entry name" value="EAL domain-like"/>
    <property type="match status" value="1"/>
</dbReference>
<comment type="caution">
    <text evidence="3">The sequence shown here is derived from an EMBL/GenBank/DDBJ whole genome shotgun (WGS) entry which is preliminary data.</text>
</comment>
<feature type="domain" description="HDOD" evidence="2">
    <location>
        <begin position="198"/>
        <end position="384"/>
    </location>
</feature>
<evidence type="ECO:0000259" key="1">
    <source>
        <dbReference type="PROSITE" id="PS50883"/>
    </source>
</evidence>
<gene>
    <name evidence="3" type="ORF">P4T90_09265</name>
</gene>
<accession>A0ABU6MFT1</accession>
<dbReference type="PANTHER" id="PTHR33525:SF4">
    <property type="entry name" value="CYCLIC DI-GMP PHOSPHODIESTERASE CDGJ"/>
    <property type="match status" value="1"/>
</dbReference>
<evidence type="ECO:0000259" key="2">
    <source>
        <dbReference type="PROSITE" id="PS51833"/>
    </source>
</evidence>
<proteinExistence type="predicted"/>
<dbReference type="PANTHER" id="PTHR33525">
    <property type="match status" value="1"/>
</dbReference>
<feature type="domain" description="EAL" evidence="1">
    <location>
        <begin position="1"/>
        <end position="204"/>
    </location>
</feature>
<dbReference type="RefSeq" id="WP_066270713.1">
    <property type="nucleotide sequence ID" value="NZ_JARMAB010000012.1"/>
</dbReference>
<reference evidence="3 4" key="1">
    <citation type="submission" date="2023-03" db="EMBL/GenBank/DDBJ databases">
        <title>Bacillus Genome Sequencing.</title>
        <authorList>
            <person name="Dunlap C."/>
        </authorList>
    </citation>
    <scope>NUCLEOTIDE SEQUENCE [LARGE SCALE GENOMIC DNA]</scope>
    <source>
        <strain evidence="3 4">B-23453</strain>
    </source>
</reference>
<sequence>MEIFVGRQPIFSRQKKVIGYELLYRNSDINVYNAMDGDTASFEVMRHSLLTFGLGKLTFHKKAFINFTYNLLMSNLADYLPKEDIVIEILESVTWSQEVINRCKELKKKGFTIAVDDVTEDTLPEELLPFIDIIKIDFLYANEENKRLLARKYKPYSLLLLAEKIEDQQEFEKAFLWGFDLFQGYYFSKPSIISDIDVPTLEGQYLHILNELNKEDSNIDHIASLIEKDVSISYKLLRLVNTVGFSKGIKIQSIKQAILLMGLKELRKWITLLMMTSTVKDEVTKEIFLLSLIRAKVAESIAKKIGQNASEYYLFGLFSVIDAILKKPIPVILQELPLSSFIKKGLQGEEDDLRQLLNLFQDLERGEKNLAYTGGSSAGITNDDLFCLYVKAIKWTNEVSANLS</sequence>
<dbReference type="Gene3D" id="1.10.3210.10">
    <property type="entry name" value="Hypothetical protein af1432"/>
    <property type="match status" value="1"/>
</dbReference>
<dbReference type="Pfam" id="PF08668">
    <property type="entry name" value="HDOD"/>
    <property type="match status" value="1"/>
</dbReference>
<dbReference type="InterPro" id="IPR052340">
    <property type="entry name" value="RNase_Y/CdgJ"/>
</dbReference>
<dbReference type="InterPro" id="IPR035919">
    <property type="entry name" value="EAL_sf"/>
</dbReference>